<evidence type="ECO:0000256" key="1">
    <source>
        <dbReference type="ARBA" id="ARBA00010088"/>
    </source>
</evidence>
<dbReference type="GO" id="GO:0097176">
    <property type="term" value="P:epoxide metabolic process"/>
    <property type="evidence" value="ECO:0007669"/>
    <property type="project" value="TreeGrafter"/>
</dbReference>
<dbReference type="SUPFAM" id="SSF53474">
    <property type="entry name" value="alpha/beta-Hydrolases"/>
    <property type="match status" value="1"/>
</dbReference>
<gene>
    <name evidence="6" type="ORF">PV05_09224</name>
</gene>
<dbReference type="GO" id="GO:0004301">
    <property type="term" value="F:epoxide hydrolase activity"/>
    <property type="evidence" value="ECO:0007669"/>
    <property type="project" value="TreeGrafter"/>
</dbReference>
<dbReference type="GeneID" id="25331132"/>
<dbReference type="PANTHER" id="PTHR21661:SF35">
    <property type="entry name" value="EPOXIDE HYDROLASE"/>
    <property type="match status" value="1"/>
</dbReference>
<evidence type="ECO:0000256" key="3">
    <source>
        <dbReference type="ARBA" id="ARBA00022801"/>
    </source>
</evidence>
<keyword evidence="2" id="KW-0058">Aromatic hydrocarbons catabolism</keyword>
<feature type="domain" description="Epoxide hydrolase N-terminal" evidence="5">
    <location>
        <begin position="3"/>
        <end position="114"/>
    </location>
</feature>
<evidence type="ECO:0000313" key="6">
    <source>
        <dbReference type="EMBL" id="KIW53677.1"/>
    </source>
</evidence>
<dbReference type="HOGENOM" id="CLU_019414_0_2_1"/>
<evidence type="ECO:0000256" key="4">
    <source>
        <dbReference type="PIRSR" id="PIRSR001112-1"/>
    </source>
</evidence>
<dbReference type="OrthoDB" id="7130006at2759"/>
<dbReference type="PIRSF" id="PIRSF001112">
    <property type="entry name" value="Epoxide_hydrolase"/>
    <property type="match status" value="1"/>
</dbReference>
<evidence type="ECO:0000259" key="5">
    <source>
        <dbReference type="Pfam" id="PF06441"/>
    </source>
</evidence>
<dbReference type="InterPro" id="IPR029058">
    <property type="entry name" value="AB_hydrolase_fold"/>
</dbReference>
<feature type="active site" description="Nucleophile" evidence="4">
    <location>
        <position position="175"/>
    </location>
</feature>
<name>A0A0D2CUD5_9EURO</name>
<dbReference type="RefSeq" id="XP_013314261.1">
    <property type="nucleotide sequence ID" value="XM_013458807.1"/>
</dbReference>
<dbReference type="EMBL" id="KN847321">
    <property type="protein sequence ID" value="KIW53677.1"/>
    <property type="molecule type" value="Genomic_DNA"/>
</dbReference>
<dbReference type="PANTHER" id="PTHR21661">
    <property type="entry name" value="EPOXIDE HYDROLASE 1-RELATED"/>
    <property type="match status" value="1"/>
</dbReference>
<comment type="similarity">
    <text evidence="1">Belongs to the peptidase S33 family.</text>
</comment>
<feature type="active site" description="Proton acceptor" evidence="4">
    <location>
        <position position="353"/>
    </location>
</feature>
<accession>A0A0D2CUD5</accession>
<keyword evidence="3" id="KW-0378">Hydrolase</keyword>
<dbReference type="STRING" id="348802.A0A0D2CUD5"/>
<dbReference type="InterPro" id="IPR010497">
    <property type="entry name" value="Epoxide_hydro_N"/>
</dbReference>
<feature type="active site" description="Proton donor" evidence="4">
    <location>
        <position position="297"/>
    </location>
</feature>
<reference evidence="6 7" key="1">
    <citation type="submission" date="2015-01" db="EMBL/GenBank/DDBJ databases">
        <title>The Genome Sequence of Exophiala xenobiotica CBS118157.</title>
        <authorList>
            <consortium name="The Broad Institute Genomics Platform"/>
            <person name="Cuomo C."/>
            <person name="de Hoog S."/>
            <person name="Gorbushina A."/>
            <person name="Stielow B."/>
            <person name="Teixiera M."/>
            <person name="Abouelleil A."/>
            <person name="Chapman S.B."/>
            <person name="Priest M."/>
            <person name="Young S.K."/>
            <person name="Wortman J."/>
            <person name="Nusbaum C."/>
            <person name="Birren B."/>
        </authorList>
    </citation>
    <scope>NUCLEOTIDE SEQUENCE [LARGE SCALE GENOMIC DNA]</scope>
    <source>
        <strain evidence="6 7">CBS 118157</strain>
    </source>
</reference>
<sequence length="377" mass="42943">MAISPFKISIPDSELDLLSRKLELARLPTNIANEQWGEDNGVTVSKVSETVKFWRENYNWRKEEARLNEMPQFRTPIDVEGFGTLDIHFVHSTSPAKDAIPLLFLHGWPGSFSEIQKALPQLHKAGFHVVSPSLPGYGFSSYPDKKGFKHVHHAEVMHKVMSRLGYKQYVVQGGDWGAFITRCLAIMYPQSVTAIHMNMIMMPKPDFDKEPEYTPFEKASLERNAWFSQTQTAYLQLQGSKPRTLGFAMHDSPVGMLAWMADKVFLWSDAYPWTPTELITWTLLHYFPGPTTGFQMYKENDPDEMAVALQGNTYVKVPTGVSAFPKELGLMPRSWAEKQANVVFWREHSSGGHFAAYERPGELAGDLIDFYKEVWKA</sequence>
<protein>
    <recommendedName>
        <fullName evidence="5">Epoxide hydrolase N-terminal domain-containing protein</fullName>
    </recommendedName>
</protein>
<proteinExistence type="inferred from homology"/>
<dbReference type="Pfam" id="PF06441">
    <property type="entry name" value="EHN"/>
    <property type="match status" value="1"/>
</dbReference>
<evidence type="ECO:0000256" key="2">
    <source>
        <dbReference type="ARBA" id="ARBA00022797"/>
    </source>
</evidence>
<dbReference type="InterPro" id="IPR000639">
    <property type="entry name" value="Epox_hydrolase-like"/>
</dbReference>
<organism evidence="6 7">
    <name type="scientific">Exophiala xenobiotica</name>
    <dbReference type="NCBI Taxonomy" id="348802"/>
    <lineage>
        <taxon>Eukaryota</taxon>
        <taxon>Fungi</taxon>
        <taxon>Dikarya</taxon>
        <taxon>Ascomycota</taxon>
        <taxon>Pezizomycotina</taxon>
        <taxon>Eurotiomycetes</taxon>
        <taxon>Chaetothyriomycetidae</taxon>
        <taxon>Chaetothyriales</taxon>
        <taxon>Herpotrichiellaceae</taxon>
        <taxon>Exophiala</taxon>
    </lineage>
</organism>
<keyword evidence="7" id="KW-1185">Reference proteome</keyword>
<dbReference type="Gene3D" id="3.40.50.1820">
    <property type="entry name" value="alpha/beta hydrolase"/>
    <property type="match status" value="1"/>
</dbReference>
<dbReference type="Proteomes" id="UP000054342">
    <property type="component" value="Unassembled WGS sequence"/>
</dbReference>
<evidence type="ECO:0000313" key="7">
    <source>
        <dbReference type="Proteomes" id="UP000054342"/>
    </source>
</evidence>
<dbReference type="PRINTS" id="PR00412">
    <property type="entry name" value="EPOXHYDRLASE"/>
</dbReference>
<dbReference type="InterPro" id="IPR016292">
    <property type="entry name" value="Epoxide_hydrolase"/>
</dbReference>
<dbReference type="AlphaFoldDB" id="A0A0D2CUD5"/>